<comment type="caution">
    <text evidence="1">The sequence shown here is derived from an EMBL/GenBank/DDBJ whole genome shotgun (WGS) entry which is preliminary data.</text>
</comment>
<dbReference type="AlphaFoldDB" id="A0AAW1LSS2"/>
<reference evidence="1 2" key="1">
    <citation type="journal article" date="2024" name="BMC Genomics">
        <title>De novo assembly and annotation of Popillia japonica's genome with initial clues to its potential as an invasive pest.</title>
        <authorList>
            <person name="Cucini C."/>
            <person name="Boschi S."/>
            <person name="Funari R."/>
            <person name="Cardaioli E."/>
            <person name="Iannotti N."/>
            <person name="Marturano G."/>
            <person name="Paoli F."/>
            <person name="Bruttini M."/>
            <person name="Carapelli A."/>
            <person name="Frati F."/>
            <person name="Nardi F."/>
        </authorList>
    </citation>
    <scope>NUCLEOTIDE SEQUENCE [LARGE SCALE GENOMIC DNA]</scope>
    <source>
        <strain evidence="1">DMR45628</strain>
    </source>
</reference>
<evidence type="ECO:0000313" key="1">
    <source>
        <dbReference type="EMBL" id="KAK9736861.1"/>
    </source>
</evidence>
<proteinExistence type="predicted"/>
<dbReference type="EMBL" id="JASPKY010000108">
    <property type="protein sequence ID" value="KAK9736861.1"/>
    <property type="molecule type" value="Genomic_DNA"/>
</dbReference>
<evidence type="ECO:0000313" key="2">
    <source>
        <dbReference type="Proteomes" id="UP001458880"/>
    </source>
</evidence>
<accession>A0AAW1LSS2</accession>
<gene>
    <name evidence="1" type="ORF">QE152_g11192</name>
</gene>
<dbReference type="Proteomes" id="UP001458880">
    <property type="component" value="Unassembled WGS sequence"/>
</dbReference>
<protein>
    <submittedName>
        <fullName evidence="1">Uncharacterized protein</fullName>
    </submittedName>
</protein>
<organism evidence="1 2">
    <name type="scientific">Popillia japonica</name>
    <name type="common">Japanese beetle</name>
    <dbReference type="NCBI Taxonomy" id="7064"/>
    <lineage>
        <taxon>Eukaryota</taxon>
        <taxon>Metazoa</taxon>
        <taxon>Ecdysozoa</taxon>
        <taxon>Arthropoda</taxon>
        <taxon>Hexapoda</taxon>
        <taxon>Insecta</taxon>
        <taxon>Pterygota</taxon>
        <taxon>Neoptera</taxon>
        <taxon>Endopterygota</taxon>
        <taxon>Coleoptera</taxon>
        <taxon>Polyphaga</taxon>
        <taxon>Scarabaeiformia</taxon>
        <taxon>Scarabaeidae</taxon>
        <taxon>Rutelinae</taxon>
        <taxon>Popillia</taxon>
    </lineage>
</organism>
<name>A0AAW1LSS2_POPJA</name>
<keyword evidence="2" id="KW-1185">Reference proteome</keyword>
<sequence>MKLLQPPRVPEVSVIQTPSEKGTCPWRCHKQSGVLEIMKERANENRDFLAHICFSDESTTMNLILGILIFGQQKMSVSEFLPNAVPPKDGAEYLKIIL</sequence>